<feature type="domain" description="Amidohydrolase-related" evidence="1">
    <location>
        <begin position="45"/>
        <end position="359"/>
    </location>
</feature>
<dbReference type="Proteomes" id="UP000645676">
    <property type="component" value="Unassembled WGS sequence"/>
</dbReference>
<evidence type="ECO:0000313" key="2">
    <source>
        <dbReference type="EMBL" id="HII59917.1"/>
    </source>
</evidence>
<comment type="caution">
    <text evidence="2">The sequence shown here is derived from an EMBL/GenBank/DDBJ whole genome shotgun (WGS) entry which is preliminary data.</text>
</comment>
<dbReference type="CDD" id="cd01305">
    <property type="entry name" value="archeal_chlorohydrolases"/>
    <property type="match status" value="1"/>
</dbReference>
<evidence type="ECO:0000259" key="1">
    <source>
        <dbReference type="Pfam" id="PF01979"/>
    </source>
</evidence>
<dbReference type="EMBL" id="DUJR01000025">
    <property type="protein sequence ID" value="HII59917.1"/>
    <property type="molecule type" value="Genomic_DNA"/>
</dbReference>
<dbReference type="PANTHER" id="PTHR43794:SF5">
    <property type="entry name" value="CHLOROHYDROLASE FAMILY PROTEIN"/>
    <property type="match status" value="1"/>
</dbReference>
<dbReference type="Gene3D" id="2.30.40.10">
    <property type="entry name" value="Urease, subunit C, domain 1"/>
    <property type="match status" value="1"/>
</dbReference>
<sequence length="376" mass="42594">MLLKSQFLYGEDFKLRKGTLIIEEGIIKGFTDEHNEREVIEFKGLVIPSLINAHTHIADNSIKDIGINKTLDELVKPPNGLKHRYLTECSDDLLAEGMKLGLGDMREHGIKYFCDFRENGVRGISLLNKALKCYDYPKAIILGRPIKVDKDEIEEVLKVSNGLGLSGANEFKDDELKLIFKIFKKFKEKDDKKLFAIHAAEHRGAVEYSLNKYGMTEVERLIDLKIKPDFIVHGTHLTDNDLELLKENNIPVVACVRANLSFNVGMPKLNELNDNLLVGIGTDNFMANSPSIFKEMDFIYKLYHIEPKDILRMATINNAKILKLENVGLVDEGFKAVFTFIKPTNAILFSKNIIASVVTRCEKGDVVDFSLMENEE</sequence>
<dbReference type="FunFam" id="3.20.20.140:FF:000267">
    <property type="entry name" value="Uncharacterized protein MJ0699"/>
    <property type="match status" value="1"/>
</dbReference>
<keyword evidence="2" id="KW-0378">Hydrolase</keyword>
<dbReference type="GO" id="GO:0016810">
    <property type="term" value="F:hydrolase activity, acting on carbon-nitrogen (but not peptide) bonds"/>
    <property type="evidence" value="ECO:0007669"/>
    <property type="project" value="InterPro"/>
</dbReference>
<dbReference type="Gene3D" id="3.20.20.140">
    <property type="entry name" value="Metal-dependent hydrolases"/>
    <property type="match status" value="1"/>
</dbReference>
<accession>A0A832WI91</accession>
<dbReference type="InterPro" id="IPR032466">
    <property type="entry name" value="Metal_Hydrolase"/>
</dbReference>
<gene>
    <name evidence="2" type="ORF">HA335_04995</name>
</gene>
<evidence type="ECO:0000313" key="3">
    <source>
        <dbReference type="Proteomes" id="UP000645676"/>
    </source>
</evidence>
<dbReference type="SUPFAM" id="SSF51556">
    <property type="entry name" value="Metallo-dependent hydrolases"/>
    <property type="match status" value="1"/>
</dbReference>
<dbReference type="InterPro" id="IPR011059">
    <property type="entry name" value="Metal-dep_hydrolase_composite"/>
</dbReference>
<dbReference type="InterPro" id="IPR006680">
    <property type="entry name" value="Amidohydro-rel"/>
</dbReference>
<name>A0A832WI91_9EURY</name>
<proteinExistence type="predicted"/>
<dbReference type="NCBIfam" id="NF005552">
    <property type="entry name" value="PRK07213.1"/>
    <property type="match status" value="1"/>
</dbReference>
<protein>
    <submittedName>
        <fullName evidence="2">Amidohydrolase family protein</fullName>
    </submittedName>
</protein>
<dbReference type="Pfam" id="PF01979">
    <property type="entry name" value="Amidohydro_1"/>
    <property type="match status" value="1"/>
</dbReference>
<reference evidence="2" key="1">
    <citation type="journal article" date="2020" name="bioRxiv">
        <title>A rank-normalized archaeal taxonomy based on genome phylogeny resolves widespread incomplete and uneven classifications.</title>
        <authorList>
            <person name="Rinke C."/>
            <person name="Chuvochina M."/>
            <person name="Mussig A.J."/>
            <person name="Chaumeil P.-A."/>
            <person name="Waite D.W."/>
            <person name="Whitman W.B."/>
            <person name="Parks D.H."/>
            <person name="Hugenholtz P."/>
        </authorList>
    </citation>
    <scope>NUCLEOTIDE SEQUENCE</scope>
    <source>
        <strain evidence="2">UBA8849</strain>
    </source>
</reference>
<dbReference type="PANTHER" id="PTHR43794">
    <property type="entry name" value="AMINOHYDROLASE SSNA-RELATED"/>
    <property type="match status" value="1"/>
</dbReference>
<dbReference type="InterPro" id="IPR050287">
    <property type="entry name" value="MTA/SAH_deaminase"/>
</dbReference>
<organism evidence="2 3">
    <name type="scientific">Methanocaldococcus jannaschii</name>
    <dbReference type="NCBI Taxonomy" id="2190"/>
    <lineage>
        <taxon>Archaea</taxon>
        <taxon>Methanobacteriati</taxon>
        <taxon>Methanobacteriota</taxon>
        <taxon>Methanomada group</taxon>
        <taxon>Methanococci</taxon>
        <taxon>Methanococcales</taxon>
        <taxon>Methanocaldococcaceae</taxon>
        <taxon>Methanocaldococcus</taxon>
    </lineage>
</organism>
<dbReference type="AlphaFoldDB" id="A0A832WI91"/>